<feature type="transmembrane region" description="Helical" evidence="1">
    <location>
        <begin position="99"/>
        <end position="116"/>
    </location>
</feature>
<evidence type="ECO:0000313" key="3">
    <source>
        <dbReference type="Proteomes" id="UP000623419"/>
    </source>
</evidence>
<feature type="transmembrane region" description="Helical" evidence="1">
    <location>
        <begin position="360"/>
        <end position="378"/>
    </location>
</feature>
<proteinExistence type="predicted"/>
<feature type="transmembrane region" description="Helical" evidence="1">
    <location>
        <begin position="165"/>
        <end position="184"/>
    </location>
</feature>
<accession>A0ABQ1HIX0</accession>
<comment type="caution">
    <text evidence="2">The sequence shown here is derived from an EMBL/GenBank/DDBJ whole genome shotgun (WGS) entry which is preliminary data.</text>
</comment>
<reference evidence="3" key="1">
    <citation type="journal article" date="2019" name="Int. J. Syst. Evol. Microbiol.">
        <title>The Global Catalogue of Microorganisms (GCM) 10K type strain sequencing project: providing services to taxonomists for standard genome sequencing and annotation.</title>
        <authorList>
            <consortium name="The Broad Institute Genomics Platform"/>
            <consortium name="The Broad Institute Genome Sequencing Center for Infectious Disease"/>
            <person name="Wu L."/>
            <person name="Ma J."/>
        </authorList>
    </citation>
    <scope>NUCLEOTIDE SEQUENCE [LARGE SCALE GENOMIC DNA]</scope>
    <source>
        <strain evidence="3">CGMCC 1.15905</strain>
    </source>
</reference>
<evidence type="ECO:0000313" key="2">
    <source>
        <dbReference type="EMBL" id="GGA78328.1"/>
    </source>
</evidence>
<gene>
    <name evidence="2" type="ORF">GCM10011521_15870</name>
</gene>
<keyword evidence="1" id="KW-1133">Transmembrane helix</keyword>
<evidence type="ECO:0000256" key="1">
    <source>
        <dbReference type="SAM" id="Phobius"/>
    </source>
</evidence>
<organism evidence="2 3">
    <name type="scientific">Arenimonas soli</name>
    <dbReference type="NCBI Taxonomy" id="2269504"/>
    <lineage>
        <taxon>Bacteria</taxon>
        <taxon>Pseudomonadati</taxon>
        <taxon>Pseudomonadota</taxon>
        <taxon>Gammaproteobacteria</taxon>
        <taxon>Lysobacterales</taxon>
        <taxon>Lysobacteraceae</taxon>
        <taxon>Arenimonas</taxon>
    </lineage>
</organism>
<feature type="transmembrane region" description="Helical" evidence="1">
    <location>
        <begin position="334"/>
        <end position="353"/>
    </location>
</feature>
<dbReference type="EMBL" id="BMKC01000001">
    <property type="protein sequence ID" value="GGA78328.1"/>
    <property type="molecule type" value="Genomic_DNA"/>
</dbReference>
<evidence type="ECO:0008006" key="4">
    <source>
        <dbReference type="Google" id="ProtNLM"/>
    </source>
</evidence>
<keyword evidence="3" id="KW-1185">Reference proteome</keyword>
<name>A0ABQ1HIX0_9GAMM</name>
<dbReference type="Proteomes" id="UP000623419">
    <property type="component" value="Unassembled WGS sequence"/>
</dbReference>
<protein>
    <recommendedName>
        <fullName evidence="4">Glycosyltransferase RgtA/B/C/D-like domain-containing protein</fullName>
    </recommendedName>
</protein>
<feature type="transmembrane region" description="Helical" evidence="1">
    <location>
        <begin position="76"/>
        <end position="93"/>
    </location>
</feature>
<keyword evidence="1" id="KW-0812">Transmembrane</keyword>
<feature type="transmembrane region" description="Helical" evidence="1">
    <location>
        <begin position="48"/>
        <end position="69"/>
    </location>
</feature>
<sequence>MLALGLAPLPHSDWLLYWESAGDPAAYERGGVGLWLLAVPKALGLGPVLASLVLNLAAGLLVLWIAWMLGQGRRQGWAILTCAYLFLLAPYVGIVQLDMIAAAFLAGALACLLRSLDAPGRRRFQLAAVALLAAGVSTKPQYALLAWTLVIVLALPAWLRRRQEPWAPALVGVLLVGSLLGYALDNGLRGLSGRSEALRTSSAVTLYAGLLVSRTENCGYWSPEAARAAREDKDKSLPLAIRDRLAAQPPIHWRAVIWCKLPQVLRPPAFSLYWLLEAPSVKSRVAASPSRMVQEARYQRAIDAERSLYGVVTFLLLLGVAAGALLAWRRGHRFAALVPVAWVLSFWAVHLVFEIQGRYFLGMYLLAPLFSAFALAAASRRPSPGAVECGVTPYIPPEPTR</sequence>
<feature type="transmembrane region" description="Helical" evidence="1">
    <location>
        <begin position="307"/>
        <end position="328"/>
    </location>
</feature>
<keyword evidence="1" id="KW-0472">Membrane</keyword>